<evidence type="ECO:0000313" key="2">
    <source>
        <dbReference type="EMBL" id="VFB02189.1"/>
    </source>
</evidence>
<evidence type="ECO:0000259" key="1">
    <source>
        <dbReference type="Pfam" id="PF04471"/>
    </source>
</evidence>
<name>A0A4U8WJC1_9FLAO</name>
<proteinExistence type="predicted"/>
<organism evidence="2 3">
    <name type="scientific">Chryseobacterium taihuense</name>
    <dbReference type="NCBI Taxonomy" id="1141221"/>
    <lineage>
        <taxon>Bacteria</taxon>
        <taxon>Pseudomonadati</taxon>
        <taxon>Bacteroidota</taxon>
        <taxon>Flavobacteriia</taxon>
        <taxon>Flavobacteriales</taxon>
        <taxon>Weeksellaceae</taxon>
        <taxon>Chryseobacterium group</taxon>
        <taxon>Chryseobacterium</taxon>
    </lineage>
</organism>
<reference evidence="2 3" key="1">
    <citation type="submission" date="2019-02" db="EMBL/GenBank/DDBJ databases">
        <authorList>
            <consortium name="Pathogen Informatics"/>
        </authorList>
    </citation>
    <scope>NUCLEOTIDE SEQUENCE [LARGE SCALE GENOMIC DNA]</scope>
    <source>
        <strain evidence="2 3">3012STDY6944375</strain>
    </source>
</reference>
<dbReference type="RefSeq" id="WP_130913088.1">
    <property type="nucleotide sequence ID" value="NZ_LR215974.1"/>
</dbReference>
<dbReference type="GO" id="GO:0003677">
    <property type="term" value="F:DNA binding"/>
    <property type="evidence" value="ECO:0007669"/>
    <property type="project" value="InterPro"/>
</dbReference>
<accession>A0A4U8WJC1</accession>
<dbReference type="EMBL" id="LR215974">
    <property type="protein sequence ID" value="VFB02189.1"/>
    <property type="molecule type" value="Genomic_DNA"/>
</dbReference>
<feature type="domain" description="Restriction endonuclease type IV Mrr" evidence="1">
    <location>
        <begin position="10"/>
        <end position="120"/>
    </location>
</feature>
<dbReference type="Gene3D" id="3.40.1350.10">
    <property type="match status" value="1"/>
</dbReference>
<dbReference type="GO" id="GO:0009307">
    <property type="term" value="P:DNA restriction-modification system"/>
    <property type="evidence" value="ECO:0007669"/>
    <property type="project" value="InterPro"/>
</dbReference>
<dbReference type="GO" id="GO:0004519">
    <property type="term" value="F:endonuclease activity"/>
    <property type="evidence" value="ECO:0007669"/>
    <property type="project" value="InterPro"/>
</dbReference>
<sequence>MKIRYDEPKNWRDLQNIVSEILNECGYSSSVEKLIKTVRGDVEVDVFAEKEGGFNTVVLCECKYWEGKVTQTIVHSFRTVVNDSGASYGIIISKSGFQKGCYSAAFNSNLSLLSFEEFQEKFLKDWFQSVIERNYKIGREIFSLKNAIIDISLSDYQQKEFDEIRKSLELEDYFFLTFKEHYVDLDKHEISKKEIDDRIKNYAKRLPVEVRCYDDFFNWIYVSNINIVKKLKSLLPN</sequence>
<protein>
    <recommendedName>
        <fullName evidence="1">Restriction endonuclease type IV Mrr domain-containing protein</fullName>
    </recommendedName>
</protein>
<evidence type="ECO:0000313" key="3">
    <source>
        <dbReference type="Proteomes" id="UP000290013"/>
    </source>
</evidence>
<dbReference type="Pfam" id="PF04471">
    <property type="entry name" value="Mrr_cat"/>
    <property type="match status" value="1"/>
</dbReference>
<dbReference type="InterPro" id="IPR011856">
    <property type="entry name" value="tRNA_endonuc-like_dom_sf"/>
</dbReference>
<dbReference type="KEGG" id="ctai:NCTC12078_00163"/>
<dbReference type="InterPro" id="IPR007560">
    <property type="entry name" value="Restrct_endonuc_IV_Mrr"/>
</dbReference>
<gene>
    <name evidence="2" type="ORF">NCTC12078_00163</name>
</gene>
<dbReference type="AlphaFoldDB" id="A0A4U8WJC1"/>
<dbReference type="InterPro" id="IPR011335">
    <property type="entry name" value="Restrct_endonuc-II-like"/>
</dbReference>
<dbReference type="Proteomes" id="UP000290013">
    <property type="component" value="Chromosome"/>
</dbReference>
<dbReference type="SUPFAM" id="SSF52980">
    <property type="entry name" value="Restriction endonuclease-like"/>
    <property type="match status" value="1"/>
</dbReference>